<dbReference type="OrthoDB" id="3240470at2"/>
<feature type="transmembrane region" description="Helical" evidence="1">
    <location>
        <begin position="85"/>
        <end position="109"/>
    </location>
</feature>
<reference evidence="2 3" key="1">
    <citation type="journal article" date="2017" name="Elife">
        <title>Extensive horizontal gene transfer in cheese-associated bacteria.</title>
        <authorList>
            <person name="Bonham K.S."/>
            <person name="Wolfe B.E."/>
            <person name="Dutton R.J."/>
        </authorList>
    </citation>
    <scope>NUCLEOTIDE SEQUENCE [LARGE SCALE GENOMIC DNA]</scope>
    <source>
        <strain evidence="2 3">341_9</strain>
    </source>
</reference>
<evidence type="ECO:0000313" key="3">
    <source>
        <dbReference type="Proteomes" id="UP000218598"/>
    </source>
</evidence>
<evidence type="ECO:0008006" key="4">
    <source>
        <dbReference type="Google" id="ProtNLM"/>
    </source>
</evidence>
<organism evidence="2 3">
    <name type="scientific">Brachybacterium alimentarium</name>
    <dbReference type="NCBI Taxonomy" id="47845"/>
    <lineage>
        <taxon>Bacteria</taxon>
        <taxon>Bacillati</taxon>
        <taxon>Actinomycetota</taxon>
        <taxon>Actinomycetes</taxon>
        <taxon>Micrococcales</taxon>
        <taxon>Dermabacteraceae</taxon>
        <taxon>Brachybacterium</taxon>
    </lineage>
</organism>
<sequence length="159" mass="17191">MPNRFAIRALRVLLAIALVLVAALQLGILPWLSGALAEAEPDVASLRWPMLVLSMTGLACVEVGIFSTLRLLGFTRRDEVFTPRALRWVDAIIAAFLVASVICLVTLFYESFTVSGPPLFSLMLLAGTVGGICMALLMGVMRSLLVQATTLRLEMEAVI</sequence>
<name>A0A2A3YGM8_9MICO</name>
<comment type="caution">
    <text evidence="2">The sequence shown here is derived from an EMBL/GenBank/DDBJ whole genome shotgun (WGS) entry which is preliminary data.</text>
</comment>
<feature type="transmembrane region" description="Helical" evidence="1">
    <location>
        <begin position="12"/>
        <end position="32"/>
    </location>
</feature>
<protein>
    <recommendedName>
        <fullName evidence="4">DUF2975 domain-containing protein</fullName>
    </recommendedName>
</protein>
<dbReference type="AlphaFoldDB" id="A0A2A3YGM8"/>
<proteinExistence type="predicted"/>
<keyword evidence="1" id="KW-0812">Transmembrane</keyword>
<dbReference type="InterPro" id="IPR021354">
    <property type="entry name" value="DUF2975"/>
</dbReference>
<keyword evidence="1" id="KW-1133">Transmembrane helix</keyword>
<feature type="transmembrane region" description="Helical" evidence="1">
    <location>
        <begin position="121"/>
        <end position="145"/>
    </location>
</feature>
<dbReference type="Proteomes" id="UP000218598">
    <property type="component" value="Unassembled WGS sequence"/>
</dbReference>
<dbReference type="EMBL" id="NRGR01000023">
    <property type="protein sequence ID" value="PCC38408.1"/>
    <property type="molecule type" value="Genomic_DNA"/>
</dbReference>
<dbReference type="RefSeq" id="WP_096197543.1">
    <property type="nucleotide sequence ID" value="NZ_BAAAIQ010000002.1"/>
</dbReference>
<gene>
    <name evidence="2" type="ORF">CIK66_13935</name>
</gene>
<keyword evidence="3" id="KW-1185">Reference proteome</keyword>
<accession>A0A2A3YGM8</accession>
<evidence type="ECO:0000256" key="1">
    <source>
        <dbReference type="SAM" id="Phobius"/>
    </source>
</evidence>
<dbReference type="Pfam" id="PF11188">
    <property type="entry name" value="DUF2975"/>
    <property type="match status" value="1"/>
</dbReference>
<feature type="transmembrane region" description="Helical" evidence="1">
    <location>
        <begin position="52"/>
        <end position="73"/>
    </location>
</feature>
<evidence type="ECO:0000313" key="2">
    <source>
        <dbReference type="EMBL" id="PCC38408.1"/>
    </source>
</evidence>
<keyword evidence="1" id="KW-0472">Membrane</keyword>